<dbReference type="RefSeq" id="WP_394837887.1">
    <property type="nucleotide sequence ID" value="NZ_CP089929.1"/>
</dbReference>
<comment type="subcellular location">
    <subcellularLocation>
        <location evidence="1">Endomembrane system</location>
    </subcellularLocation>
</comment>
<keyword evidence="4 7" id="KW-1133">Transmembrane helix</keyword>
<gene>
    <name evidence="8" type="ORF">LVJ94_13330</name>
</gene>
<evidence type="ECO:0000313" key="8">
    <source>
        <dbReference type="EMBL" id="WXB08212.1"/>
    </source>
</evidence>
<evidence type="ECO:0000256" key="4">
    <source>
        <dbReference type="ARBA" id="ARBA00022989"/>
    </source>
</evidence>
<name>A0ABZ2LBC2_9BACT</name>
<evidence type="ECO:0000256" key="3">
    <source>
        <dbReference type="ARBA" id="ARBA00022692"/>
    </source>
</evidence>
<dbReference type="Proteomes" id="UP001374803">
    <property type="component" value="Chromosome"/>
</dbReference>
<keyword evidence="5 7" id="KW-0472">Membrane</keyword>
<evidence type="ECO:0000256" key="7">
    <source>
        <dbReference type="SAM" id="Phobius"/>
    </source>
</evidence>
<dbReference type="Pfam" id="PF13641">
    <property type="entry name" value="Glyco_tranf_2_3"/>
    <property type="match status" value="1"/>
</dbReference>
<evidence type="ECO:0000256" key="5">
    <source>
        <dbReference type="ARBA" id="ARBA00023136"/>
    </source>
</evidence>
<accession>A0ABZ2LBC2</accession>
<evidence type="ECO:0000256" key="2">
    <source>
        <dbReference type="ARBA" id="ARBA00022679"/>
    </source>
</evidence>
<feature type="transmembrane region" description="Helical" evidence="7">
    <location>
        <begin position="473"/>
        <end position="493"/>
    </location>
</feature>
<dbReference type="InterPro" id="IPR029044">
    <property type="entry name" value="Nucleotide-diphossugar_trans"/>
</dbReference>
<keyword evidence="9" id="KW-1185">Reference proteome</keyword>
<evidence type="ECO:0000256" key="6">
    <source>
        <dbReference type="SAM" id="MobiDB-lite"/>
    </source>
</evidence>
<feature type="transmembrane region" description="Helical" evidence="7">
    <location>
        <begin position="6"/>
        <end position="27"/>
    </location>
</feature>
<dbReference type="PANTHER" id="PTHR32044:SF80">
    <property type="entry name" value="XYLOGLUCAN GLYCOSYLTRANSFERASE 2-RELATED"/>
    <property type="match status" value="1"/>
</dbReference>
<dbReference type="GO" id="GO:0016757">
    <property type="term" value="F:glycosyltransferase activity"/>
    <property type="evidence" value="ECO:0007669"/>
    <property type="project" value="UniProtKB-KW"/>
</dbReference>
<evidence type="ECO:0000313" key="9">
    <source>
        <dbReference type="Proteomes" id="UP001374803"/>
    </source>
</evidence>
<feature type="transmembrane region" description="Helical" evidence="7">
    <location>
        <begin position="356"/>
        <end position="377"/>
    </location>
</feature>
<keyword evidence="3 7" id="KW-0812">Transmembrane</keyword>
<dbReference type="EC" id="2.4.-.-" evidence="8"/>
<keyword evidence="8" id="KW-0328">Glycosyltransferase</keyword>
<feature type="transmembrane region" description="Helical" evidence="7">
    <location>
        <begin position="329"/>
        <end position="350"/>
    </location>
</feature>
<proteinExistence type="predicted"/>
<dbReference type="EMBL" id="CP089983">
    <property type="protein sequence ID" value="WXB08212.1"/>
    <property type="molecule type" value="Genomic_DNA"/>
</dbReference>
<evidence type="ECO:0000256" key="1">
    <source>
        <dbReference type="ARBA" id="ARBA00004308"/>
    </source>
</evidence>
<organism evidence="8 9">
    <name type="scientific">Pendulispora rubella</name>
    <dbReference type="NCBI Taxonomy" id="2741070"/>
    <lineage>
        <taxon>Bacteria</taxon>
        <taxon>Pseudomonadati</taxon>
        <taxon>Myxococcota</taxon>
        <taxon>Myxococcia</taxon>
        <taxon>Myxococcales</taxon>
        <taxon>Sorangiineae</taxon>
        <taxon>Pendulisporaceae</taxon>
        <taxon>Pendulispora</taxon>
    </lineage>
</organism>
<reference evidence="8" key="1">
    <citation type="submission" date="2021-12" db="EMBL/GenBank/DDBJ databases">
        <title>Discovery of the Pendulisporaceae a myxobacterial family with distinct sporulation behavior and unique specialized metabolism.</title>
        <authorList>
            <person name="Garcia R."/>
            <person name="Popoff A."/>
            <person name="Bader C.D."/>
            <person name="Loehr J."/>
            <person name="Walesch S."/>
            <person name="Walt C."/>
            <person name="Boldt J."/>
            <person name="Bunk B."/>
            <person name="Haeckl F.J.F.P.J."/>
            <person name="Gunesch A.P."/>
            <person name="Birkelbach J."/>
            <person name="Nuebel U."/>
            <person name="Pietschmann T."/>
            <person name="Bach T."/>
            <person name="Mueller R."/>
        </authorList>
    </citation>
    <scope>NUCLEOTIDE SEQUENCE</scope>
    <source>
        <strain evidence="8">MSr11367</strain>
    </source>
</reference>
<dbReference type="Gene3D" id="3.90.550.10">
    <property type="entry name" value="Spore Coat Polysaccharide Biosynthesis Protein SpsA, Chain A"/>
    <property type="match status" value="1"/>
</dbReference>
<protein>
    <submittedName>
        <fullName evidence="8">Glycosyltransferase</fullName>
        <ecNumber evidence="8">2.4.-.-</ecNumber>
    </submittedName>
</protein>
<sequence>MLSSTGMYLALCVAYFVVLLFLAMYGLHRSHLVLTVLRHRKKLAAMRENAPKLEDYAKNGKELPHVTIQLPLYNEATVAARLLEHVAAIRYPRELFEIQVLDDSTDETRALVRNHVAELAATDPTLDVVYIHRVDRTGYKAGALDAGLKVAKGELVAIFDADFLPQPDFLEQVVPEFIDDKIGMVQARWGHLNRNHSLLTRVQALMLDGHHLVENRARAAAGWLFNFSGTGGMWRKAAIGASGGWQHDTLTEDLDLSYRAQLAGWKFVYRDNVVSPAELPEDVSAFRAQQFRWAKGTVQTSRKLMKRVMTSNLSLSQRIEAFFHLTPHFAYPLMVFLSLLLLPALVLMPATNPQAMLLIDLPLCIGTTGSLAAFYAMAEAAQGRRRIDALKQLPALLALGAGLAPHLSKAVFEGLHSMAGEFVRTPKKGIELSNPAASTPRYRARADLPMIEVGLCLFSLASTVASIETGHWFATPFAMLFTFGYGYVASLVASEQAARRKAAAEMPALSQSPDSVRNFVPTPAVSTADIADAE</sequence>
<feature type="region of interest" description="Disordered" evidence="6">
    <location>
        <begin position="505"/>
        <end position="534"/>
    </location>
</feature>
<keyword evidence="2 8" id="KW-0808">Transferase</keyword>
<dbReference type="PANTHER" id="PTHR32044">
    <property type="entry name" value="GLUCOMANNAN 4-BETA-MANNOSYLTRANSFERASE 9"/>
    <property type="match status" value="1"/>
</dbReference>
<dbReference type="SUPFAM" id="SSF53448">
    <property type="entry name" value="Nucleotide-diphospho-sugar transferases"/>
    <property type="match status" value="1"/>
</dbReference>
<feature type="transmembrane region" description="Helical" evidence="7">
    <location>
        <begin position="448"/>
        <end position="467"/>
    </location>
</feature>